<feature type="compositionally biased region" description="Low complexity" evidence="1">
    <location>
        <begin position="1227"/>
        <end position="1243"/>
    </location>
</feature>
<reference evidence="3 4" key="1">
    <citation type="journal article" date="2011" name="Genome Res.">
        <title>Phylogeny-wide analysis of social amoeba genomes highlights ancient origins for complex intercellular communication.</title>
        <authorList>
            <person name="Heidel A.J."/>
            <person name="Lawal H.M."/>
            <person name="Felder M."/>
            <person name="Schilde C."/>
            <person name="Helps N.R."/>
            <person name="Tunggal B."/>
            <person name="Rivero F."/>
            <person name="John U."/>
            <person name="Schleicher M."/>
            <person name="Eichinger L."/>
            <person name="Platzer M."/>
            <person name="Noegel A.A."/>
            <person name="Schaap P."/>
            <person name="Gloeckner G."/>
        </authorList>
    </citation>
    <scope>NUCLEOTIDE SEQUENCE [LARGE SCALE GENOMIC DNA]</scope>
    <source>
        <strain evidence="4">ATCC 26659 / Pp 5 / PN500</strain>
    </source>
</reference>
<feature type="compositionally biased region" description="Low complexity" evidence="1">
    <location>
        <begin position="827"/>
        <end position="850"/>
    </location>
</feature>
<dbReference type="EMBL" id="ADBJ01000031">
    <property type="protein sequence ID" value="EFA79999.1"/>
    <property type="molecule type" value="Genomic_DNA"/>
</dbReference>
<dbReference type="InterPro" id="IPR036390">
    <property type="entry name" value="WH_DNA-bd_sf"/>
</dbReference>
<dbReference type="Pfam" id="PF19418">
    <property type="entry name" value="DEPDC5_CTD"/>
    <property type="match status" value="1"/>
</dbReference>
<feature type="region of interest" description="Disordered" evidence="1">
    <location>
        <begin position="434"/>
        <end position="457"/>
    </location>
</feature>
<dbReference type="GO" id="GO:1904262">
    <property type="term" value="P:negative regulation of TORC1 signaling"/>
    <property type="evidence" value="ECO:0007669"/>
    <property type="project" value="TreeGrafter"/>
</dbReference>
<feature type="compositionally biased region" description="Polar residues" evidence="1">
    <location>
        <begin position="1110"/>
        <end position="1125"/>
    </location>
</feature>
<protein>
    <submittedName>
        <fullName evidence="3">DEP domain containing protein</fullName>
    </submittedName>
</protein>
<dbReference type="GO" id="GO:0035556">
    <property type="term" value="P:intracellular signal transduction"/>
    <property type="evidence" value="ECO:0007669"/>
    <property type="project" value="InterPro"/>
</dbReference>
<keyword evidence="4" id="KW-1185">Reference proteome</keyword>
<dbReference type="SMART" id="SM00049">
    <property type="entry name" value="DEP"/>
    <property type="match status" value="1"/>
</dbReference>
<feature type="compositionally biased region" description="Polar residues" evidence="1">
    <location>
        <begin position="851"/>
        <end position="879"/>
    </location>
</feature>
<dbReference type="FunCoup" id="D3BDL8">
    <property type="interactions" value="32"/>
</dbReference>
<evidence type="ECO:0000256" key="1">
    <source>
        <dbReference type="SAM" id="MobiDB-lite"/>
    </source>
</evidence>
<feature type="compositionally biased region" description="Low complexity" evidence="1">
    <location>
        <begin position="630"/>
        <end position="649"/>
    </location>
</feature>
<dbReference type="PANTHER" id="PTHR13179:SF8">
    <property type="entry name" value="GATOR COMPLEX PROTEIN DEPDC5"/>
    <property type="match status" value="1"/>
</dbReference>
<feature type="compositionally biased region" description="Polar residues" evidence="1">
    <location>
        <begin position="1244"/>
        <end position="1259"/>
    </location>
</feature>
<name>D3BDL8_HETP5</name>
<dbReference type="CDD" id="cd04371">
    <property type="entry name" value="DEP"/>
    <property type="match status" value="1"/>
</dbReference>
<feature type="region of interest" description="Disordered" evidence="1">
    <location>
        <begin position="322"/>
        <end position="341"/>
    </location>
</feature>
<dbReference type="GO" id="GO:0005096">
    <property type="term" value="F:GTPase activator activity"/>
    <property type="evidence" value="ECO:0007669"/>
    <property type="project" value="InterPro"/>
</dbReference>
<feature type="compositionally biased region" description="Polar residues" evidence="1">
    <location>
        <begin position="1521"/>
        <end position="1531"/>
    </location>
</feature>
<feature type="region of interest" description="Disordered" evidence="1">
    <location>
        <begin position="1497"/>
        <end position="1531"/>
    </location>
</feature>
<dbReference type="STRING" id="670386.D3BDL8"/>
<dbReference type="InterPro" id="IPR048255">
    <property type="entry name" value="IML1_N"/>
</dbReference>
<dbReference type="GO" id="GO:1990130">
    <property type="term" value="C:GATOR1 complex"/>
    <property type="evidence" value="ECO:0007669"/>
    <property type="project" value="TreeGrafter"/>
</dbReference>
<dbReference type="GO" id="GO:0010508">
    <property type="term" value="P:positive regulation of autophagy"/>
    <property type="evidence" value="ECO:0007669"/>
    <property type="project" value="TreeGrafter"/>
</dbReference>
<dbReference type="GeneID" id="31362301"/>
<feature type="domain" description="DEP" evidence="2">
    <location>
        <begin position="1007"/>
        <end position="1080"/>
    </location>
</feature>
<dbReference type="Pfam" id="PF12257">
    <property type="entry name" value="IML1"/>
    <property type="match status" value="1"/>
</dbReference>
<accession>D3BDL8</accession>
<dbReference type="InterPro" id="IPR000591">
    <property type="entry name" value="DEP_dom"/>
</dbReference>
<feature type="compositionally biased region" description="Low complexity" evidence="1">
    <location>
        <begin position="327"/>
        <end position="338"/>
    </location>
</feature>
<organism evidence="3 4">
    <name type="scientific">Heterostelium pallidum (strain ATCC 26659 / Pp 5 / PN500)</name>
    <name type="common">Cellular slime mold</name>
    <name type="synonym">Polysphondylium pallidum</name>
    <dbReference type="NCBI Taxonomy" id="670386"/>
    <lineage>
        <taxon>Eukaryota</taxon>
        <taxon>Amoebozoa</taxon>
        <taxon>Evosea</taxon>
        <taxon>Eumycetozoa</taxon>
        <taxon>Dictyostelia</taxon>
        <taxon>Acytosteliales</taxon>
        <taxon>Acytosteliaceae</taxon>
        <taxon>Heterostelium</taxon>
    </lineage>
</organism>
<feature type="region of interest" description="Disordered" evidence="1">
    <location>
        <begin position="824"/>
        <end position="912"/>
    </location>
</feature>
<feature type="compositionally biased region" description="Low complexity" evidence="1">
    <location>
        <begin position="880"/>
        <end position="889"/>
    </location>
</feature>
<dbReference type="PROSITE" id="PS50186">
    <property type="entry name" value="DEP"/>
    <property type="match status" value="1"/>
</dbReference>
<feature type="region of interest" description="Disordered" evidence="1">
    <location>
        <begin position="1227"/>
        <end position="1263"/>
    </location>
</feature>
<dbReference type="Pfam" id="PF23013">
    <property type="entry name" value="IML1_N"/>
    <property type="match status" value="1"/>
</dbReference>
<gene>
    <name evidence="3" type="ORF">PPL_06820</name>
</gene>
<proteinExistence type="predicted"/>
<dbReference type="OMA" id="PYWLAIS"/>
<dbReference type="PANTHER" id="PTHR13179">
    <property type="entry name" value="DEP DOMAIN CONTAINING PROTEIN 5"/>
    <property type="match status" value="1"/>
</dbReference>
<dbReference type="InterPro" id="IPR027244">
    <property type="entry name" value="IML1"/>
</dbReference>
<feature type="region of interest" description="Disordered" evidence="1">
    <location>
        <begin position="1086"/>
        <end position="1190"/>
    </location>
</feature>
<dbReference type="Proteomes" id="UP000001396">
    <property type="component" value="Unassembled WGS sequence"/>
</dbReference>
<dbReference type="RefSeq" id="XP_020432119.1">
    <property type="nucleotide sequence ID" value="XM_020577671.1"/>
</dbReference>
<sequence>MVTKKGVYILWIHDQQFSKEEVVVNPDHFPKLKVNDILEIASPANPQRKLCLRVKSLAPVKGALQISVAKYIASVFDFVSRREVIVNVIADKQAIVDFVELSFKDHAEILDEIPDIPRNSRGQLFQDFYKVVVSDETRQDWSSVIVNLKREFNNYHQMVNWDIYGRNSALGKNSTASQGNFLEAINLGMSYFDKHYIDRDFTRTGQMIVVVSPGTGIFEVEPEINLLTKQRMIDNGYGCDLICLNKQPLHIVPLFKYSNLHPKRQPSIDIKSNSLFNVPYWLAISFYNENTNSSDMNNIQSYNKFVPQFRIPDSPINYFSDNAGDQSSSYSGGRSNNSDFFVPKDPRKLPAFALQKPPNKYTSHTLGVNSYEDTIFNIPEKIMSGESNQPPIGEILDDYMQTDTDMSEVSDTEDIPNNTPSNYNHLLNRKRNSLSIKPSSSHERTSTMSSGFVAKKNQQHSTSYSSSFDKNFVANQLLSGSRNRSSTIQSQAGQQAVIPPMYQQPKTINPFTYDNTPFHLTSNRRRWSHLWFSPNTYIFGTTNTNPNPFLPNWKSLCEPASLPITTDYFPSQKDLLTKYIEYVHTLTLSPDENEYHNNTEALLKELISQRLAQGYQLIMAETPSGSGTNATPSTPQQATAQAPSTPQQALSGARTIKKKVYQLSLGHDFHVITYDPSNLSIQVKRYQRNSGRDLPNSLQYIYFLCTAYHNQFITQSITLSHQASGSYPWNTLDNLICGTISEIKSNLRYWRVQFAILPLNNNNNNNNEQLTLNSNNNNNTLNVVDNNHTVIANNQLSPTLQSPSLSPPAQTSLLTTMINSSNPIAQTNSTVSSSNNVQPAPTSASAPTSPVSIKSPINVNTKPSNSNQLLPGPNQQKPLNSNTTSPTTSQELSNTTSEGGLNVNAPEHTEDERVTSFTKFKEFVNSIISKNSNQTLVAANNNTTSANKMEVKIISTRQLMALENTLLEMVPSASLPDQHSLPSEYAVKEKLAPIDIDGIFNRMNLPQPIGLKMVDRKHRLRTYRKCFVGSEIIDWMLQNVDVISRDEAMSLCLLMVERKFIKAVEKNQFVDGFHYYRLKEDGPMTTTSLFSSSSSSSSNSTAQIKKEPITPSQPTKMPSNSSLSNLVEHEQQHLNSASAAGSTNSTQPNSPTSSVPTSNNNNNNRKDTSPTIESSPNFSPKLTRMLSSSYMDGGTSPANIIPELRNSVGTPGLASYAPGGNYLLQQQQQQQQSSMLSSTSTMTPSTNNILDSYENPNQTEEQKIEMDPSKTDRYEWIMMKYDKSFTPSRYYHIEFKWMVCTGCVVDEFVGSCIRKAKQFGLTLIQVPMEKKYSPFYAPTHIKLVMKLMQPEVIKVILAQFNFIPDLIRKRPTSLVTRNDLYLFSDSDVFYTEYIHRTGMLFVRVVEDGFMCIVNNAPSNRQFLPAALTCLKGFQDLVTQLNSTMPSIIYHTPDSPSLSFEDSFLHSGSPQSNLLRSLPPQEANFLSLFAQGYTAGDNLSSSPEDELSSRPNNDSNKDHTDNPLSSDNNISDTEMELNHTHPEAMWESQEIIYYSVMSRSPTI</sequence>
<dbReference type="SUPFAM" id="SSF46785">
    <property type="entry name" value="Winged helix' DNA-binding domain"/>
    <property type="match status" value="1"/>
</dbReference>
<dbReference type="InParanoid" id="D3BDL8"/>
<evidence type="ECO:0000313" key="4">
    <source>
        <dbReference type="Proteomes" id="UP000001396"/>
    </source>
</evidence>
<dbReference type="Gene3D" id="1.10.10.10">
    <property type="entry name" value="Winged helix-like DNA-binding domain superfamily/Winged helix DNA-binding domain"/>
    <property type="match status" value="1"/>
</dbReference>
<dbReference type="InterPro" id="IPR045838">
    <property type="entry name" value="DEPDC5_CTD"/>
</dbReference>
<dbReference type="Pfam" id="PF00610">
    <property type="entry name" value="DEP"/>
    <property type="match status" value="1"/>
</dbReference>
<evidence type="ECO:0000259" key="2">
    <source>
        <dbReference type="PROSITE" id="PS50186"/>
    </source>
</evidence>
<feature type="region of interest" description="Disordered" evidence="1">
    <location>
        <begin position="622"/>
        <end position="650"/>
    </location>
</feature>
<comment type="caution">
    <text evidence="3">The sequence shown here is derived from an EMBL/GenBank/DDBJ whole genome shotgun (WGS) entry which is preliminary data.</text>
</comment>
<feature type="compositionally biased region" description="Low complexity" evidence="1">
    <location>
        <begin position="1135"/>
        <end position="1163"/>
    </location>
</feature>
<feature type="compositionally biased region" description="Low complexity" evidence="1">
    <location>
        <begin position="1086"/>
        <end position="1101"/>
    </location>
</feature>
<feature type="compositionally biased region" description="Polar residues" evidence="1">
    <location>
        <begin position="1172"/>
        <end position="1190"/>
    </location>
</feature>
<evidence type="ECO:0000313" key="3">
    <source>
        <dbReference type="EMBL" id="EFA79999.1"/>
    </source>
</evidence>
<dbReference type="InterPro" id="IPR036388">
    <property type="entry name" value="WH-like_DNA-bd_sf"/>
</dbReference>
<dbReference type="InterPro" id="IPR055213">
    <property type="entry name" value="IML1_double_psi_beta_barrel"/>
</dbReference>
<feature type="compositionally biased region" description="Polar residues" evidence="1">
    <location>
        <begin position="890"/>
        <end position="899"/>
    </location>
</feature>